<dbReference type="RefSeq" id="WP_091788501.1">
    <property type="nucleotide sequence ID" value="NZ_LT629711.1"/>
</dbReference>
<feature type="transmembrane region" description="Helical" evidence="2">
    <location>
        <begin position="37"/>
        <end position="61"/>
    </location>
</feature>
<keyword evidence="2" id="KW-1133">Transmembrane helix</keyword>
<evidence type="ECO:0000313" key="3">
    <source>
        <dbReference type="EMBL" id="SDP70533.1"/>
    </source>
</evidence>
<keyword evidence="2" id="KW-0812">Transmembrane</keyword>
<feature type="transmembrane region" description="Helical" evidence="2">
    <location>
        <begin position="107"/>
        <end position="128"/>
    </location>
</feature>
<keyword evidence="2" id="KW-0472">Membrane</keyword>
<feature type="region of interest" description="Disordered" evidence="1">
    <location>
        <begin position="1"/>
        <end position="33"/>
    </location>
</feature>
<proteinExistence type="predicted"/>
<evidence type="ECO:0000313" key="4">
    <source>
        <dbReference type="Proteomes" id="UP000199077"/>
    </source>
</evidence>
<feature type="transmembrane region" description="Helical" evidence="2">
    <location>
        <begin position="148"/>
        <end position="169"/>
    </location>
</feature>
<dbReference type="EMBL" id="LT629711">
    <property type="protein sequence ID" value="SDP70533.1"/>
    <property type="molecule type" value="Genomic_DNA"/>
</dbReference>
<evidence type="ECO:0000256" key="1">
    <source>
        <dbReference type="SAM" id="MobiDB-lite"/>
    </source>
</evidence>
<evidence type="ECO:0000256" key="2">
    <source>
        <dbReference type="SAM" id="Phobius"/>
    </source>
</evidence>
<keyword evidence="4" id="KW-1185">Reference proteome</keyword>
<dbReference type="Proteomes" id="UP000199077">
    <property type="component" value="Chromosome I"/>
</dbReference>
<dbReference type="AlphaFoldDB" id="A0A1H0UWM5"/>
<dbReference type="OrthoDB" id="4871647at2"/>
<gene>
    <name evidence="3" type="ORF">SAMN04489867_3542</name>
</gene>
<organism evidence="3 4">
    <name type="scientific">Pedococcus dokdonensis</name>
    <dbReference type="NCBI Taxonomy" id="443156"/>
    <lineage>
        <taxon>Bacteria</taxon>
        <taxon>Bacillati</taxon>
        <taxon>Actinomycetota</taxon>
        <taxon>Actinomycetes</taxon>
        <taxon>Micrococcales</taxon>
        <taxon>Intrasporangiaceae</taxon>
        <taxon>Pedococcus</taxon>
    </lineage>
</organism>
<name>A0A1H0UWM5_9MICO</name>
<feature type="transmembrane region" description="Helical" evidence="2">
    <location>
        <begin position="81"/>
        <end position="100"/>
    </location>
</feature>
<dbReference type="STRING" id="443156.SAMN04489867_3542"/>
<sequence length="181" mass="19039">MPSDTEGADVTSARAPSGATGPGEPGRPAARRERGPVWPVTALVVLLGWCLLAWTVFAAAINTAPFFGETASRDRYLESGMVSLTALVPVLLLVVLGLLLGSRWGLALLAVPALLLVPLGLSSLGQAGDPAKSGYGRALRLDDAVQDLTRLNWVAAVVLLLVIAAVVTWRRRRQTGIRAEP</sequence>
<protein>
    <submittedName>
        <fullName evidence="3">Uncharacterized protein</fullName>
    </submittedName>
</protein>
<reference evidence="4" key="1">
    <citation type="submission" date="2016-10" db="EMBL/GenBank/DDBJ databases">
        <authorList>
            <person name="Varghese N."/>
            <person name="Submissions S."/>
        </authorList>
    </citation>
    <scope>NUCLEOTIDE SEQUENCE [LARGE SCALE GENOMIC DNA]</scope>
    <source>
        <strain evidence="4">DSM 22329</strain>
    </source>
</reference>
<accession>A0A1H0UWM5</accession>